<keyword evidence="3 8" id="KW-0812">Transmembrane</keyword>
<evidence type="ECO:0000313" key="11">
    <source>
        <dbReference type="Proteomes" id="UP000254150"/>
    </source>
</evidence>
<feature type="transmembrane region" description="Helical" evidence="8">
    <location>
        <begin position="729"/>
        <end position="753"/>
    </location>
</feature>
<keyword evidence="4 8" id="KW-1133">Transmembrane helix</keyword>
<dbReference type="GO" id="GO:0022857">
    <property type="term" value="F:transmembrane transporter activity"/>
    <property type="evidence" value="ECO:0007669"/>
    <property type="project" value="TreeGrafter"/>
</dbReference>
<accession>A0A380P1U0</accession>
<dbReference type="Pfam" id="PF02687">
    <property type="entry name" value="FtsX"/>
    <property type="match status" value="2"/>
</dbReference>
<dbReference type="InterPro" id="IPR003838">
    <property type="entry name" value="ABC3_permease_C"/>
</dbReference>
<feature type="transmembrane region" description="Helical" evidence="8">
    <location>
        <begin position="276"/>
        <end position="301"/>
    </location>
</feature>
<organism evidence="10 11">
    <name type="scientific">Streptomyces griseus</name>
    <dbReference type="NCBI Taxonomy" id="1911"/>
    <lineage>
        <taxon>Bacteria</taxon>
        <taxon>Bacillati</taxon>
        <taxon>Actinomycetota</taxon>
        <taxon>Actinomycetes</taxon>
        <taxon>Kitasatosporales</taxon>
        <taxon>Streptomycetaceae</taxon>
        <taxon>Streptomyces</taxon>
    </lineage>
</organism>
<feature type="domain" description="ABC3 transporter permease C-terminal" evidence="9">
    <location>
        <begin position="279"/>
        <end position="398"/>
    </location>
</feature>
<dbReference type="PANTHER" id="PTHR30572:SF4">
    <property type="entry name" value="ABC TRANSPORTER PERMEASE YTRF"/>
    <property type="match status" value="1"/>
</dbReference>
<evidence type="ECO:0000256" key="6">
    <source>
        <dbReference type="ARBA" id="ARBA00038076"/>
    </source>
</evidence>
<dbReference type="InterPro" id="IPR050250">
    <property type="entry name" value="Macrolide_Exporter_MacB"/>
</dbReference>
<gene>
    <name evidence="10" type="ORF">NCTC7807_03411</name>
</gene>
<feature type="transmembrane region" description="Helical" evidence="8">
    <location>
        <begin position="501"/>
        <end position="520"/>
    </location>
</feature>
<comment type="subcellular location">
    <subcellularLocation>
        <location evidence="1">Cell membrane</location>
        <topology evidence="1">Multi-pass membrane protein</topology>
    </subcellularLocation>
</comment>
<feature type="transmembrane region" description="Helical" evidence="8">
    <location>
        <begin position="823"/>
        <end position="844"/>
    </location>
</feature>
<keyword evidence="2" id="KW-1003">Cell membrane</keyword>
<dbReference type="AlphaFoldDB" id="A0A380P1U0"/>
<dbReference type="PANTHER" id="PTHR30572">
    <property type="entry name" value="MEMBRANE COMPONENT OF TRANSPORTER-RELATED"/>
    <property type="match status" value="1"/>
</dbReference>
<evidence type="ECO:0000256" key="3">
    <source>
        <dbReference type="ARBA" id="ARBA00022692"/>
    </source>
</evidence>
<feature type="transmembrane region" description="Helical" evidence="8">
    <location>
        <begin position="328"/>
        <end position="346"/>
    </location>
</feature>
<feature type="domain" description="ABC3 transporter permease C-terminal" evidence="9">
    <location>
        <begin position="733"/>
        <end position="844"/>
    </location>
</feature>
<dbReference type="RefSeq" id="WP_100455274.1">
    <property type="nucleotide sequence ID" value="NZ_UHID01000006.1"/>
</dbReference>
<feature type="transmembrane region" description="Helical" evidence="8">
    <location>
        <begin position="443"/>
        <end position="467"/>
    </location>
</feature>
<keyword evidence="5 8" id="KW-0472">Membrane</keyword>
<protein>
    <submittedName>
        <fullName evidence="10">ABC transporter</fullName>
    </submittedName>
</protein>
<name>A0A380P1U0_STRGR</name>
<comment type="similarity">
    <text evidence="6">Belongs to the ABC-4 integral membrane protein family.</text>
</comment>
<evidence type="ECO:0000259" key="9">
    <source>
        <dbReference type="Pfam" id="PF02687"/>
    </source>
</evidence>
<evidence type="ECO:0000256" key="5">
    <source>
        <dbReference type="ARBA" id="ARBA00023136"/>
    </source>
</evidence>
<feature type="transmembrane region" description="Helical" evidence="8">
    <location>
        <begin position="366"/>
        <end position="391"/>
    </location>
</feature>
<feature type="transmembrane region" description="Helical" evidence="8">
    <location>
        <begin position="419"/>
        <end position="437"/>
    </location>
</feature>
<evidence type="ECO:0000256" key="1">
    <source>
        <dbReference type="ARBA" id="ARBA00004651"/>
    </source>
</evidence>
<feature type="transmembrane region" description="Helical" evidence="8">
    <location>
        <begin position="774"/>
        <end position="803"/>
    </location>
</feature>
<feature type="compositionally biased region" description="Pro residues" evidence="7">
    <location>
        <begin position="857"/>
        <end position="866"/>
    </location>
</feature>
<evidence type="ECO:0000256" key="2">
    <source>
        <dbReference type="ARBA" id="ARBA00022475"/>
    </source>
</evidence>
<dbReference type="EMBL" id="UHID01000006">
    <property type="protein sequence ID" value="SUP57869.1"/>
    <property type="molecule type" value="Genomic_DNA"/>
</dbReference>
<dbReference type="Proteomes" id="UP000254150">
    <property type="component" value="Unassembled WGS sequence"/>
</dbReference>
<evidence type="ECO:0000256" key="8">
    <source>
        <dbReference type="SAM" id="Phobius"/>
    </source>
</evidence>
<evidence type="ECO:0000313" key="10">
    <source>
        <dbReference type="EMBL" id="SUP57869.1"/>
    </source>
</evidence>
<evidence type="ECO:0000256" key="7">
    <source>
        <dbReference type="SAM" id="MobiDB-lite"/>
    </source>
</evidence>
<feature type="region of interest" description="Disordered" evidence="7">
    <location>
        <begin position="852"/>
        <end position="880"/>
    </location>
</feature>
<reference evidence="10 11" key="1">
    <citation type="submission" date="2018-06" db="EMBL/GenBank/DDBJ databases">
        <authorList>
            <consortium name="Pathogen Informatics"/>
            <person name="Doyle S."/>
        </authorList>
    </citation>
    <scope>NUCLEOTIDE SEQUENCE [LARGE SCALE GENOMIC DNA]</scope>
    <source>
        <strain evidence="10 11">NCTC7807</strain>
    </source>
</reference>
<feature type="transmembrane region" description="Helical" evidence="8">
    <location>
        <begin position="12"/>
        <end position="32"/>
    </location>
</feature>
<evidence type="ECO:0000256" key="4">
    <source>
        <dbReference type="ARBA" id="ARBA00022989"/>
    </source>
</evidence>
<dbReference type="GO" id="GO:0005886">
    <property type="term" value="C:plasma membrane"/>
    <property type="evidence" value="ECO:0007669"/>
    <property type="project" value="UniProtKB-SubCell"/>
</dbReference>
<sequence length="880" mass="89275">MLTIALQTLRTRFTLFIGTFIALSLGVALIAGTGQVLDATRKQDGPAAAGRYDAADAVVRAPQSYTVTFGSGDGAYDETRTGTRTHRLGEAAEVAGKVAAVDGVARVVVDRSVPAQLLDGADATSVSTARAWPGAELAPYRLRDGREPAGSGEVVLAPAPGAEAEARVGDRLALLTAQGREEVRVVGIATRTGPAAPEGAATAFLTEDALAELDPAPAEADALAVFAEPGVPAGTVADAIRAALPDSPLTVHTDAGKESGTAGANRAAALDEVATLLAIMALIGCFVSVFVVSGTFAFSIAQRRRELALLRTVGATPAQVTRMVTTEAALLGAAASAAGCLIGVQGSDGITAVLQHYGMAPADMEVPVSVPVLIISFVIGLAVALAGVFAASRRAARVRPAETLRESDTDTRVMTRGRWITGGLFLALAVLLLVQLPRAGDDGAVVISLVLTEILVIAMVAFAPLLVPPLVRVAAWPVAALTRFTGTLAADSARAAVRRTASCAAPILVTVAVAGSLVSMSNATSASAVNDERSHLRAGAVVESGTRIGVPEAGVRELGGLPGVRSAAPVGVTSGFLVGYNALIPSDVGAVDPGRLADSFELKAADGDLADLRGDTVAVSRTLSGQAGWKTGDEVSLRLSDTTALKLRVVAVLDASAGLPGALLPRDTLLKADPGLAAGRVYLALDEGADAARVAGGADAVAREYGAAAFDRESWLERSAADSEREGRILVLVLLGMALLYTGIAIANTLVMAAEQRASGVLLLRRLGATGGQVLRSVLWETLTVVVVGGILGIAAAGVTVLGMSRALDGAGGASFPVPWAEMGGVLGGCLLIAMIASLIPTVLQLRSTRTPRPAAVVPPPGPGLPTAPQDVEPSVHSRS</sequence>
<proteinExistence type="inferred from homology"/>